<sequence>MTPNLFTAGAVLCCWLFFSAGCSLKYSDGKKNVESEVPEFVFANADFSRWEKNKKTLSMRARTLEQYKGGSTYADSVSFTAYADDGSAETEGSCGLVAFDSKQKIYSLYDGIELTNEPRGVTISADELRWDGNTEQLTSRRTDTITMKKNGTVVRGSGFSASGVSNCFVFTGAVSGTVETDEDAEEGGDAQSRQ</sequence>
<dbReference type="RefSeq" id="WP_021329553.1">
    <property type="nucleotide sequence ID" value="NZ_AUZJ01000011.1"/>
</dbReference>
<gene>
    <name evidence="1" type="primary">lptC</name>
    <name evidence="2" type="ORF">HMPREF0860_0981</name>
    <name evidence="1" type="ORF">HMPREF1325_0274</name>
</gene>
<comment type="caution">
    <text evidence="1">The sequence shown here is derived from an EMBL/GenBank/DDBJ whole genome shotgun (WGS) entry which is preliminary data.</text>
</comment>
<dbReference type="GO" id="GO:0015221">
    <property type="term" value="F:lipopolysaccharide transmembrane transporter activity"/>
    <property type="evidence" value="ECO:0007669"/>
    <property type="project" value="InterPro"/>
</dbReference>
<accession>U2KXH4</accession>
<dbReference type="PATRIC" id="fig|1125725.3.peg.493"/>
<dbReference type="Proteomes" id="UP000016646">
    <property type="component" value="Unassembled WGS sequence"/>
</dbReference>
<dbReference type="OrthoDB" id="360553at2"/>
<dbReference type="NCBIfam" id="TIGR04409">
    <property type="entry name" value="LptC_YrbK"/>
    <property type="match status" value="1"/>
</dbReference>
<dbReference type="InterPro" id="IPR026265">
    <property type="entry name" value="LptC"/>
</dbReference>
<dbReference type="EMBL" id="AVQI01000044">
    <property type="protein sequence ID" value="ERK03152.1"/>
    <property type="molecule type" value="Genomic_DNA"/>
</dbReference>
<name>U2KXH4_TRESO</name>
<dbReference type="GO" id="GO:0005886">
    <property type="term" value="C:plasma membrane"/>
    <property type="evidence" value="ECO:0007669"/>
    <property type="project" value="InterPro"/>
</dbReference>
<dbReference type="Proteomes" id="UP000016412">
    <property type="component" value="Unassembled WGS sequence"/>
</dbReference>
<protein>
    <submittedName>
        <fullName evidence="1">LPS ABC transporter, LPS-binding protein LptC</fullName>
    </submittedName>
</protein>
<dbReference type="STRING" id="1125725.HMPREF1325_0274"/>
<evidence type="ECO:0000313" key="1">
    <source>
        <dbReference type="EMBL" id="ERF61492.1"/>
    </source>
</evidence>
<reference evidence="3 4" key="1">
    <citation type="submission" date="2013-08" db="EMBL/GenBank/DDBJ databases">
        <authorList>
            <person name="Durkin A.S."/>
            <person name="Haft D.R."/>
            <person name="McCorrison J."/>
            <person name="Torralba M."/>
            <person name="Gillis M."/>
            <person name="Haft D.H."/>
            <person name="Methe B."/>
            <person name="Sutton G."/>
            <person name="Nelson K.E."/>
        </authorList>
    </citation>
    <scope>NUCLEOTIDE SEQUENCE [LARGE SCALE GENOMIC DNA]</scope>
    <source>
        <strain evidence="2 4">ATCC 35536</strain>
        <strain evidence="1 3">VPI DR56BR1116</strain>
    </source>
</reference>
<evidence type="ECO:0000313" key="2">
    <source>
        <dbReference type="EMBL" id="ERK03152.1"/>
    </source>
</evidence>
<dbReference type="EMBL" id="AUZJ01000011">
    <property type="protein sequence ID" value="ERF61492.1"/>
    <property type="molecule type" value="Genomic_DNA"/>
</dbReference>
<organism evidence="1 3">
    <name type="scientific">Treponema socranskii subsp. socranskii VPI DR56BR1116 = ATCC 35536</name>
    <dbReference type="NCBI Taxonomy" id="1125725"/>
    <lineage>
        <taxon>Bacteria</taxon>
        <taxon>Pseudomonadati</taxon>
        <taxon>Spirochaetota</taxon>
        <taxon>Spirochaetia</taxon>
        <taxon>Spirochaetales</taxon>
        <taxon>Treponemataceae</taxon>
        <taxon>Treponema</taxon>
    </lineage>
</organism>
<dbReference type="eggNOG" id="ENOG5032HD6">
    <property type="taxonomic scope" value="Bacteria"/>
</dbReference>
<dbReference type="AlphaFoldDB" id="U2KXH4"/>
<evidence type="ECO:0000313" key="3">
    <source>
        <dbReference type="Proteomes" id="UP000016412"/>
    </source>
</evidence>
<evidence type="ECO:0000313" key="4">
    <source>
        <dbReference type="Proteomes" id="UP000016646"/>
    </source>
</evidence>
<proteinExistence type="predicted"/>
<keyword evidence="4" id="KW-1185">Reference proteome</keyword>